<evidence type="ECO:0000256" key="1">
    <source>
        <dbReference type="ARBA" id="ARBA00004571"/>
    </source>
</evidence>
<evidence type="ECO:0000256" key="8">
    <source>
        <dbReference type="PROSITE-ProRule" id="PRU01360"/>
    </source>
</evidence>
<keyword evidence="2 8" id="KW-0813">Transport</keyword>
<keyword evidence="7 8" id="KW-0998">Cell outer membrane</keyword>
<dbReference type="PROSITE" id="PS52016">
    <property type="entry name" value="TONB_DEPENDENT_REC_3"/>
    <property type="match status" value="1"/>
</dbReference>
<dbReference type="NCBIfam" id="TIGR04056">
    <property type="entry name" value="OMP_RagA_SusC"/>
    <property type="match status" value="1"/>
</dbReference>
<dbReference type="AlphaFoldDB" id="A0A3D8HDC4"/>
<dbReference type="SUPFAM" id="SSF49464">
    <property type="entry name" value="Carboxypeptidase regulatory domain-like"/>
    <property type="match status" value="1"/>
</dbReference>
<keyword evidence="3 8" id="KW-1134">Transmembrane beta strand</keyword>
<dbReference type="FunFam" id="2.60.40.1120:FF:000003">
    <property type="entry name" value="Outer membrane protein Omp121"/>
    <property type="match status" value="1"/>
</dbReference>
<evidence type="ECO:0000256" key="9">
    <source>
        <dbReference type="RuleBase" id="RU003357"/>
    </source>
</evidence>
<dbReference type="Gene3D" id="2.170.130.10">
    <property type="entry name" value="TonB-dependent receptor, plug domain"/>
    <property type="match status" value="1"/>
</dbReference>
<organism evidence="12 13">
    <name type="scientific">Parabacteroides acidifaciens</name>
    <dbReference type="NCBI Taxonomy" id="2290935"/>
    <lineage>
        <taxon>Bacteria</taxon>
        <taxon>Pseudomonadati</taxon>
        <taxon>Bacteroidota</taxon>
        <taxon>Bacteroidia</taxon>
        <taxon>Bacteroidales</taxon>
        <taxon>Tannerellaceae</taxon>
        <taxon>Parabacteroides</taxon>
    </lineage>
</organism>
<dbReference type="InterPro" id="IPR012910">
    <property type="entry name" value="Plug_dom"/>
</dbReference>
<evidence type="ECO:0000256" key="2">
    <source>
        <dbReference type="ARBA" id="ARBA00022448"/>
    </source>
</evidence>
<dbReference type="InterPro" id="IPR039426">
    <property type="entry name" value="TonB-dep_rcpt-like"/>
</dbReference>
<feature type="domain" description="TonB-dependent receptor plug" evidence="11">
    <location>
        <begin position="117"/>
        <end position="224"/>
    </location>
</feature>
<dbReference type="Pfam" id="PF07715">
    <property type="entry name" value="Plug"/>
    <property type="match status" value="1"/>
</dbReference>
<keyword evidence="5 9" id="KW-0798">TonB box</keyword>
<keyword evidence="4 8" id="KW-0812">Transmembrane</keyword>
<dbReference type="Proteomes" id="UP000256321">
    <property type="component" value="Unassembled WGS sequence"/>
</dbReference>
<dbReference type="GO" id="GO:0009279">
    <property type="term" value="C:cell outer membrane"/>
    <property type="evidence" value="ECO:0007669"/>
    <property type="project" value="UniProtKB-SubCell"/>
</dbReference>
<accession>A0A3D8HDC4</accession>
<comment type="caution">
    <text evidence="12">The sequence shown here is derived from an EMBL/GenBank/DDBJ whole genome shotgun (WGS) entry which is preliminary data.</text>
</comment>
<name>A0A3D8HDC4_9BACT</name>
<reference evidence="12 13" key="1">
    <citation type="submission" date="2018-07" db="EMBL/GenBank/DDBJ databases">
        <title>Parabacteroides acidifaciens nov. sp., isolated from human feces.</title>
        <authorList>
            <person name="Wang Y.J."/>
        </authorList>
    </citation>
    <scope>NUCLEOTIDE SEQUENCE [LARGE SCALE GENOMIC DNA]</scope>
    <source>
        <strain evidence="12 13">426-9</strain>
    </source>
</reference>
<comment type="similarity">
    <text evidence="8 9">Belongs to the TonB-dependent receptor family.</text>
</comment>
<evidence type="ECO:0000259" key="10">
    <source>
        <dbReference type="Pfam" id="PF00593"/>
    </source>
</evidence>
<dbReference type="Gene3D" id="2.60.40.1120">
    <property type="entry name" value="Carboxypeptidase-like, regulatory domain"/>
    <property type="match status" value="1"/>
</dbReference>
<comment type="subcellular location">
    <subcellularLocation>
        <location evidence="1 8">Cell outer membrane</location>
        <topology evidence="1 8">Multi-pass membrane protein</topology>
    </subcellularLocation>
</comment>
<evidence type="ECO:0000256" key="7">
    <source>
        <dbReference type="ARBA" id="ARBA00023237"/>
    </source>
</evidence>
<dbReference type="Gene3D" id="2.40.170.20">
    <property type="entry name" value="TonB-dependent receptor, beta-barrel domain"/>
    <property type="match status" value="1"/>
</dbReference>
<evidence type="ECO:0000256" key="4">
    <source>
        <dbReference type="ARBA" id="ARBA00022692"/>
    </source>
</evidence>
<evidence type="ECO:0000259" key="11">
    <source>
        <dbReference type="Pfam" id="PF07715"/>
    </source>
</evidence>
<evidence type="ECO:0000313" key="12">
    <source>
        <dbReference type="EMBL" id="RDU48975.1"/>
    </source>
</evidence>
<sequence>MAIRRYAYLLIIFLCIINIGGVSAQNLPITGKVVDMSGEPLIGVNVLQKGTTNGSITDINGEYSISVSGKNVVLVFSYIGYLAQEIPAGKQNKINVKLKEDTQNLEEVVVIGYGTAKKKDLTGAISTIKTDQLVAEAPGSIQDLMRANSPGLNIGMSTGAKDQSSLQIRGKNTLKAGSSPLIVLDGVIFEGSLNDINPVDIEAIDVLKDASSAAVYGAKAANGVVVVTTKKGKAGKPVVNFNTNIGFVQVANQQKILDGEGFVKYRQDYEVTRNSAEYLAKYPEIFSDPRKLQNVDQLTWYNYTQKTPVSSVSEDDLVRSWLARLDFKAPEIDNYMIGNETAWDDLVFQTGFQQDYTASVSNRTDNMSYYWSLGYSDREGIITGDKMTNFRTRLNLESKITNFLTVGLRSSFSSRDEKDLNNYDSNGNNDKDKYWLCDWEQMIRISPYGSNNLDDPDSPYRRWPTGDATPVNPFYDNLYRDRKKMYSTLDANMYAKVSLPFGIEYQMNFTPHYEFYELYSHESSENENWASQGGSSVRTTRKKFSWQIDNIFSWRREFNKLHTVEATFLINAEKGQSWKQTAKASNYSPSDILGYHRLQAGTVPLVESDDTYKTGDALMGRLFYSFKNRYMLTASVRRDGYSAFGQMHPRAVFPAVALGWTFSSERFMENMSSWLNYGKLRVSWGQNGNRDIGQYEALSDLTSGLHPYIDQNGTIYTSSQLYVNRMSNRALKWERTTSYNVGLDYSLFNDIIGGSMEFYVSKTNDLLVDRVLPEITGFNSVASNLGEIKNKGFEISLNANIIKKENFSWSATGNFSLNRRKVTHLYGEMVDVVDDNGNVIGQKEADDIKNKWFIGHDTEQIWDYVRDGVWQMDEAEEAAKYGCQPGDFKYLDLDKDGVMTDKDKVFQKNKTPQFRWTFRNEFTFYKNLSLSFMMYSQWGHYASFNRAANVSNFPDRCTEYVQPHWMPENPINDYARIGSKNIGTNYLEKSFIRLDNITLSYNVPKNFLKKVFVQDMRVSMSVRNVAVFSPHWDFWDPETGVPTPRTYNLSVNFTL</sequence>
<dbReference type="InterPro" id="IPR037066">
    <property type="entry name" value="Plug_dom_sf"/>
</dbReference>
<dbReference type="Pfam" id="PF13715">
    <property type="entry name" value="CarbopepD_reg_2"/>
    <property type="match status" value="1"/>
</dbReference>
<feature type="domain" description="TonB-dependent receptor-like beta-barrel" evidence="10">
    <location>
        <begin position="449"/>
        <end position="838"/>
    </location>
</feature>
<evidence type="ECO:0000256" key="5">
    <source>
        <dbReference type="ARBA" id="ARBA00023077"/>
    </source>
</evidence>
<dbReference type="SUPFAM" id="SSF56935">
    <property type="entry name" value="Porins"/>
    <property type="match status" value="1"/>
</dbReference>
<evidence type="ECO:0000313" key="13">
    <source>
        <dbReference type="Proteomes" id="UP000256321"/>
    </source>
</evidence>
<dbReference type="InterPro" id="IPR023997">
    <property type="entry name" value="TonB-dep_OMP_SusC/RagA_CS"/>
</dbReference>
<dbReference type="EMBL" id="QREV01000026">
    <property type="protein sequence ID" value="RDU48975.1"/>
    <property type="molecule type" value="Genomic_DNA"/>
</dbReference>
<evidence type="ECO:0000256" key="6">
    <source>
        <dbReference type="ARBA" id="ARBA00023136"/>
    </source>
</evidence>
<dbReference type="Pfam" id="PF00593">
    <property type="entry name" value="TonB_dep_Rec_b-barrel"/>
    <property type="match status" value="1"/>
</dbReference>
<evidence type="ECO:0000256" key="3">
    <source>
        <dbReference type="ARBA" id="ARBA00022452"/>
    </source>
</evidence>
<dbReference type="InterPro" id="IPR000531">
    <property type="entry name" value="Beta-barrel_TonB"/>
</dbReference>
<proteinExistence type="inferred from homology"/>
<dbReference type="InterPro" id="IPR008969">
    <property type="entry name" value="CarboxyPept-like_regulatory"/>
</dbReference>
<keyword evidence="12" id="KW-0675">Receptor</keyword>
<dbReference type="NCBIfam" id="TIGR04057">
    <property type="entry name" value="SusC_RagA_signa"/>
    <property type="match status" value="1"/>
</dbReference>
<dbReference type="InterPro" id="IPR036942">
    <property type="entry name" value="Beta-barrel_TonB_sf"/>
</dbReference>
<dbReference type="InterPro" id="IPR023996">
    <property type="entry name" value="TonB-dep_OMP_SusC/RagA"/>
</dbReference>
<protein>
    <submittedName>
        <fullName evidence="12">TonB-dependent receptor</fullName>
    </submittedName>
</protein>
<keyword evidence="6 8" id="KW-0472">Membrane</keyword>
<gene>
    <name evidence="12" type="ORF">DWU89_11650</name>
</gene>